<dbReference type="GO" id="GO:0006835">
    <property type="term" value="P:dicarboxylic acid transport"/>
    <property type="evidence" value="ECO:0007669"/>
    <property type="project" value="TreeGrafter"/>
</dbReference>
<dbReference type="GO" id="GO:0015293">
    <property type="term" value="F:symporter activity"/>
    <property type="evidence" value="ECO:0007669"/>
    <property type="project" value="UniProtKB-KW"/>
</dbReference>
<dbReference type="PRINTS" id="PR00173">
    <property type="entry name" value="EDTRNSPORT"/>
</dbReference>
<dbReference type="SUPFAM" id="SSF118215">
    <property type="entry name" value="Proton glutamate symport protein"/>
    <property type="match status" value="1"/>
</dbReference>
<keyword evidence="4 8" id="KW-0812">Transmembrane</keyword>
<evidence type="ECO:0000256" key="1">
    <source>
        <dbReference type="ARBA" id="ARBA00004651"/>
    </source>
</evidence>
<evidence type="ECO:0000256" key="6">
    <source>
        <dbReference type="ARBA" id="ARBA00022989"/>
    </source>
</evidence>
<dbReference type="PANTHER" id="PTHR42865">
    <property type="entry name" value="PROTON/GLUTAMATE-ASPARTATE SYMPORTER"/>
    <property type="match status" value="1"/>
</dbReference>
<feature type="transmembrane region" description="Helical" evidence="8">
    <location>
        <begin position="45"/>
        <end position="70"/>
    </location>
</feature>
<dbReference type="PANTHER" id="PTHR42865:SF7">
    <property type="entry name" value="PROTON_GLUTAMATE-ASPARTATE SYMPORTER"/>
    <property type="match status" value="1"/>
</dbReference>
<evidence type="ECO:0000256" key="2">
    <source>
        <dbReference type="ARBA" id="ARBA00022448"/>
    </source>
</evidence>
<dbReference type="GO" id="GO:0005886">
    <property type="term" value="C:plasma membrane"/>
    <property type="evidence" value="ECO:0007669"/>
    <property type="project" value="UniProtKB-SubCell"/>
</dbReference>
<evidence type="ECO:0000256" key="8">
    <source>
        <dbReference type="SAM" id="Phobius"/>
    </source>
</evidence>
<comment type="subcellular location">
    <subcellularLocation>
        <location evidence="1">Cell membrane</location>
        <topology evidence="1">Multi-pass membrane protein</topology>
    </subcellularLocation>
</comment>
<dbReference type="AlphaFoldDB" id="A0A0U5JJS2"/>
<evidence type="ECO:0000256" key="7">
    <source>
        <dbReference type="ARBA" id="ARBA00023136"/>
    </source>
</evidence>
<dbReference type="PROSITE" id="PS00714">
    <property type="entry name" value="NA_DICARBOXYL_SYMP_2"/>
    <property type="match status" value="1"/>
</dbReference>
<dbReference type="InterPro" id="IPR018107">
    <property type="entry name" value="Na-dicarboxylate_symporter_CS"/>
</dbReference>
<keyword evidence="6 8" id="KW-1133">Transmembrane helix</keyword>
<dbReference type="Gene3D" id="1.10.3860.10">
    <property type="entry name" value="Sodium:dicarboxylate symporter"/>
    <property type="match status" value="1"/>
</dbReference>
<keyword evidence="5" id="KW-0769">Symport</keyword>
<dbReference type="FunFam" id="1.10.3860.10:FF:000001">
    <property type="entry name" value="C4-dicarboxylate transport protein"/>
    <property type="match status" value="1"/>
</dbReference>
<dbReference type="Pfam" id="PF00375">
    <property type="entry name" value="SDF"/>
    <property type="match status" value="1"/>
</dbReference>
<organism evidence="9">
    <name type="scientific">Limosilactobacillus reuteri</name>
    <name type="common">Lactobacillus reuteri</name>
    <dbReference type="NCBI Taxonomy" id="1598"/>
    <lineage>
        <taxon>Bacteria</taxon>
        <taxon>Bacillati</taxon>
        <taxon>Bacillota</taxon>
        <taxon>Bacilli</taxon>
        <taxon>Lactobacillales</taxon>
        <taxon>Lactobacillaceae</taxon>
        <taxon>Limosilactobacillus</taxon>
    </lineage>
</organism>
<feature type="transmembrane region" description="Helical" evidence="8">
    <location>
        <begin position="358"/>
        <end position="381"/>
    </location>
</feature>
<dbReference type="InterPro" id="IPR001991">
    <property type="entry name" value="Na-dicarboxylate_symporter"/>
</dbReference>
<keyword evidence="7 8" id="KW-0472">Membrane</keyword>
<dbReference type="InterPro" id="IPR036458">
    <property type="entry name" value="Na:dicarbo_symporter_sf"/>
</dbReference>
<feature type="transmembrane region" description="Helical" evidence="8">
    <location>
        <begin position="326"/>
        <end position="346"/>
    </location>
</feature>
<feature type="transmembrane region" description="Helical" evidence="8">
    <location>
        <begin position="82"/>
        <end position="103"/>
    </location>
</feature>
<keyword evidence="3" id="KW-1003">Cell membrane</keyword>
<proteinExistence type="predicted"/>
<protein>
    <submittedName>
        <fullName evidence="9">Glutamate-aspartate carrier protein</fullName>
    </submittedName>
</protein>
<dbReference type="EMBL" id="LN887258">
    <property type="protein sequence ID" value="CUR37334.1"/>
    <property type="molecule type" value="Genomic_DNA"/>
</dbReference>
<feature type="transmembrane region" description="Helical" evidence="8">
    <location>
        <begin position="12"/>
        <end position="30"/>
    </location>
</feature>
<feature type="transmembrane region" description="Helical" evidence="8">
    <location>
        <begin position="157"/>
        <end position="174"/>
    </location>
</feature>
<feature type="transmembrane region" description="Helical" evidence="8">
    <location>
        <begin position="195"/>
        <end position="216"/>
    </location>
</feature>
<reference evidence="9" key="1">
    <citation type="submission" date="2015-10" db="EMBL/GenBank/DDBJ databases">
        <authorList>
            <person name="Gilbert D.G."/>
        </authorList>
    </citation>
    <scope>NUCLEOTIDE SEQUENCE</scope>
    <source>
        <strain evidence="9">Pg-3b</strain>
    </source>
</reference>
<feature type="transmembrane region" description="Helical" evidence="8">
    <location>
        <begin position="228"/>
        <end position="252"/>
    </location>
</feature>
<keyword evidence="2" id="KW-0813">Transport</keyword>
<evidence type="ECO:0000256" key="5">
    <source>
        <dbReference type="ARBA" id="ARBA00022847"/>
    </source>
</evidence>
<dbReference type="RefSeq" id="WP_339111457.1">
    <property type="nucleotide sequence ID" value="NZ_LN887258.1"/>
</dbReference>
<gene>
    <name evidence="9" type="ORF">LRLP16767_LRPG3B_01128</name>
</gene>
<evidence type="ECO:0000256" key="4">
    <source>
        <dbReference type="ARBA" id="ARBA00022692"/>
    </source>
</evidence>
<sequence>MKRYRFGRLSMGWQIMIGLALGIICGLIFYQNKSAITVMQSLGTIFIRLIQMIVMPIVVSCLTVGIANIGDIKKLGRIGGKTLIYFEVLTTIALILGIVMANITHPGSFIDIHKLHATDISQYMSTAKSAEHNSGFWPLILSIIPTNIFKSMSDGDMMPVILFSVLFGLGIAAVGEKAKILINVLNAVSEVMFKVTNWVMKFAPIGVFGLIGMTIAEMGISALLPLGLFILIAYVTMLIFIIVVLGITAHIFHLRYWKTMRAILDEIVLAFTTASSEVTLTRLMKKTHEMGVSKGITAFVIPTGYTFNLDGSAIYQSLAAIFLAQAYGLHLSLSHQITLLVVLMITSKGMAGVPGASFVVLLASVSTIGVPMAGLTFIAGIDRFVDMGRTAVNVVGNSIATLVIGESEGALDREKYNAYLDNYGKEKTPTETDAEVE</sequence>
<accession>A0A0U5JJS2</accession>
<evidence type="ECO:0000313" key="9">
    <source>
        <dbReference type="EMBL" id="CUR37334.1"/>
    </source>
</evidence>
<evidence type="ECO:0000256" key="3">
    <source>
        <dbReference type="ARBA" id="ARBA00022475"/>
    </source>
</evidence>
<name>A0A0U5JJS2_LIMRT</name>